<dbReference type="Proteomes" id="UP000749646">
    <property type="component" value="Unassembled WGS sequence"/>
</dbReference>
<dbReference type="GO" id="GO:0016579">
    <property type="term" value="P:protein deubiquitination"/>
    <property type="evidence" value="ECO:0007669"/>
    <property type="project" value="InterPro"/>
</dbReference>
<dbReference type="InterPro" id="IPR038765">
    <property type="entry name" value="Papain-like_cys_pep_sf"/>
</dbReference>
<feature type="region of interest" description="Disordered" evidence="1">
    <location>
        <begin position="374"/>
        <end position="398"/>
    </location>
</feature>
<keyword evidence="4" id="KW-1185">Reference proteome</keyword>
<dbReference type="InterPro" id="IPR018200">
    <property type="entry name" value="USP_CS"/>
</dbReference>
<dbReference type="OrthoDB" id="420187at2759"/>
<evidence type="ECO:0000313" key="4">
    <source>
        <dbReference type="Proteomes" id="UP000749646"/>
    </source>
</evidence>
<feature type="domain" description="USP" evidence="2">
    <location>
        <begin position="68"/>
        <end position="371"/>
    </location>
</feature>
<dbReference type="InterPro" id="IPR001394">
    <property type="entry name" value="Peptidase_C19_UCH"/>
</dbReference>
<dbReference type="Gene3D" id="3.90.70.10">
    <property type="entry name" value="Cysteine proteinases"/>
    <property type="match status" value="1"/>
</dbReference>
<dbReference type="AlphaFoldDB" id="A0A9P6LSN1"/>
<dbReference type="SUPFAM" id="SSF54001">
    <property type="entry name" value="Cysteine proteinases"/>
    <property type="match status" value="1"/>
</dbReference>
<dbReference type="GO" id="GO:0005634">
    <property type="term" value="C:nucleus"/>
    <property type="evidence" value="ECO:0007669"/>
    <property type="project" value="TreeGrafter"/>
</dbReference>
<evidence type="ECO:0000259" key="2">
    <source>
        <dbReference type="PROSITE" id="PS50235"/>
    </source>
</evidence>
<feature type="compositionally biased region" description="Low complexity" evidence="1">
    <location>
        <begin position="374"/>
        <end position="384"/>
    </location>
</feature>
<reference evidence="3" key="1">
    <citation type="journal article" date="2020" name="Fungal Divers.">
        <title>Resolving the Mortierellaceae phylogeny through synthesis of multi-gene phylogenetics and phylogenomics.</title>
        <authorList>
            <person name="Vandepol N."/>
            <person name="Liber J."/>
            <person name="Desiro A."/>
            <person name="Na H."/>
            <person name="Kennedy M."/>
            <person name="Barry K."/>
            <person name="Grigoriev I.V."/>
            <person name="Miller A.N."/>
            <person name="O'Donnell K."/>
            <person name="Stajich J.E."/>
            <person name="Bonito G."/>
        </authorList>
    </citation>
    <scope>NUCLEOTIDE SEQUENCE</scope>
    <source>
        <strain evidence="3">MES-2147</strain>
    </source>
</reference>
<dbReference type="GO" id="GO:0005829">
    <property type="term" value="C:cytosol"/>
    <property type="evidence" value="ECO:0007669"/>
    <property type="project" value="TreeGrafter"/>
</dbReference>
<dbReference type="EMBL" id="JAAAHW010010161">
    <property type="protein sequence ID" value="KAF9929756.1"/>
    <property type="molecule type" value="Genomic_DNA"/>
</dbReference>
<comment type="caution">
    <text evidence="3">The sequence shown here is derived from an EMBL/GenBank/DDBJ whole genome shotgun (WGS) entry which is preliminary data.</text>
</comment>
<dbReference type="Pfam" id="PF00443">
    <property type="entry name" value="UCH"/>
    <property type="match status" value="1"/>
</dbReference>
<evidence type="ECO:0000256" key="1">
    <source>
        <dbReference type="SAM" id="MobiDB-lite"/>
    </source>
</evidence>
<dbReference type="InterPro" id="IPR050164">
    <property type="entry name" value="Peptidase_C19"/>
</dbReference>
<name>A0A9P6LSN1_9FUNG</name>
<feature type="non-terminal residue" evidence="3">
    <location>
        <position position="1"/>
    </location>
</feature>
<dbReference type="PANTHER" id="PTHR24006">
    <property type="entry name" value="UBIQUITIN CARBOXYL-TERMINAL HYDROLASE"/>
    <property type="match status" value="1"/>
</dbReference>
<protein>
    <submittedName>
        <fullName evidence="3">Ubiquitin carboxyl-terminal hydrolase 35</fullName>
    </submittedName>
</protein>
<dbReference type="GO" id="GO:0004843">
    <property type="term" value="F:cysteine-type deubiquitinase activity"/>
    <property type="evidence" value="ECO:0007669"/>
    <property type="project" value="InterPro"/>
</dbReference>
<dbReference type="PANTHER" id="PTHR24006:SF905">
    <property type="entry name" value="UBIQUITIN CARBOXYL-TERMINAL HYDROLASE 1"/>
    <property type="match status" value="1"/>
</dbReference>
<sequence>ILVIHFGDSDGIGTKVQNARMFLDLPVVSRADAIRTMQESSWKKNLQIQKTSAGFRRKQTFVQPLGKVGLVNLGNSCFMNSALRALFCTADFKEAILNDTLTVDSSKVMTTRLRETFAGLSTSRLSIVTPSALYKALPEWLNDGHQQDAAEFAKLEDEDPASKQAMSSFHGTLVNQIRCSQCGTISSNKEDFYDLTIPLPRADSADLQAVVDIFPSTEELDDENNNKYFCNHCRSLQDAKRYTMLDTLPINLILLLNRFEYDTKRSRRIKIDTPISLTKSIQIKIRDGHDEVINYDLYAVVIHTGESASYGHYYTYARDSMAVDNKEQVITSSPWLLYNDTSITNSSFEIMQQALVKNHTDTPYMLFFRKTDSSKSNTTTVSSSPLPTKRSVSNLKRE</sequence>
<accession>A0A9P6LSN1</accession>
<evidence type="ECO:0000313" key="3">
    <source>
        <dbReference type="EMBL" id="KAF9929756.1"/>
    </source>
</evidence>
<dbReference type="PROSITE" id="PS00973">
    <property type="entry name" value="USP_2"/>
    <property type="match status" value="1"/>
</dbReference>
<dbReference type="PROSITE" id="PS50235">
    <property type="entry name" value="USP_3"/>
    <property type="match status" value="1"/>
</dbReference>
<organism evidence="3 4">
    <name type="scientific">Modicella reniformis</name>
    <dbReference type="NCBI Taxonomy" id="1440133"/>
    <lineage>
        <taxon>Eukaryota</taxon>
        <taxon>Fungi</taxon>
        <taxon>Fungi incertae sedis</taxon>
        <taxon>Mucoromycota</taxon>
        <taxon>Mortierellomycotina</taxon>
        <taxon>Mortierellomycetes</taxon>
        <taxon>Mortierellales</taxon>
        <taxon>Mortierellaceae</taxon>
        <taxon>Modicella</taxon>
    </lineage>
</organism>
<dbReference type="InterPro" id="IPR028889">
    <property type="entry name" value="USP"/>
</dbReference>
<keyword evidence="3" id="KW-0378">Hydrolase</keyword>
<gene>
    <name evidence="3" type="primary">USP35</name>
    <name evidence="3" type="ORF">BGZ65_005673</name>
</gene>
<proteinExistence type="predicted"/>